<dbReference type="InterPro" id="IPR013097">
    <property type="entry name" value="Dabb"/>
</dbReference>
<evidence type="ECO:0000256" key="1">
    <source>
        <dbReference type="ARBA" id="ARBA00011738"/>
    </source>
</evidence>
<keyword evidence="4" id="KW-1185">Reference proteome</keyword>
<dbReference type="InterPro" id="IPR044662">
    <property type="entry name" value="HS1/DABB1-like"/>
</dbReference>
<dbReference type="Proteomes" id="UP001642260">
    <property type="component" value="Unassembled WGS sequence"/>
</dbReference>
<dbReference type="SUPFAM" id="SSF54909">
    <property type="entry name" value="Dimeric alpha+beta barrel"/>
    <property type="match status" value="2"/>
</dbReference>
<organism evidence="3 4">
    <name type="scientific">Eruca vesicaria subsp. sativa</name>
    <name type="common">Garden rocket</name>
    <name type="synonym">Eruca sativa</name>
    <dbReference type="NCBI Taxonomy" id="29727"/>
    <lineage>
        <taxon>Eukaryota</taxon>
        <taxon>Viridiplantae</taxon>
        <taxon>Streptophyta</taxon>
        <taxon>Embryophyta</taxon>
        <taxon>Tracheophyta</taxon>
        <taxon>Spermatophyta</taxon>
        <taxon>Magnoliopsida</taxon>
        <taxon>eudicotyledons</taxon>
        <taxon>Gunneridae</taxon>
        <taxon>Pentapetalae</taxon>
        <taxon>rosids</taxon>
        <taxon>malvids</taxon>
        <taxon>Brassicales</taxon>
        <taxon>Brassicaceae</taxon>
        <taxon>Brassiceae</taxon>
        <taxon>Eruca</taxon>
    </lineage>
</organism>
<sequence length="206" mass="22908">MSQIVEHIVLFKVKEDVDSDKIDAMVNDLKNLGTIDQALYLFAGPIHRLISPLSFTHVLHSRYRTKEDLNAYVEHPQHLRAVEEWMAIWEDVMAFDYIADQVPGSLIPPQGSVGKITLLKVKENLSDEGKTEIMEVMKEKSPGADQITVGLGETFSPVNAKGFSIASVAYFKGMGETEAHDELLKEKVGDYVDDTIVVDFVVPSSS</sequence>
<dbReference type="EMBL" id="CAKOAT010183599">
    <property type="protein sequence ID" value="CAH8353555.1"/>
    <property type="molecule type" value="Genomic_DNA"/>
</dbReference>
<dbReference type="Pfam" id="PF07876">
    <property type="entry name" value="Dabb"/>
    <property type="match status" value="2"/>
</dbReference>
<dbReference type="Gene3D" id="3.30.70.100">
    <property type="match status" value="2"/>
</dbReference>
<comment type="subunit">
    <text evidence="1">Homodimer.</text>
</comment>
<evidence type="ECO:0000259" key="2">
    <source>
        <dbReference type="PROSITE" id="PS51502"/>
    </source>
</evidence>
<dbReference type="InterPro" id="IPR011008">
    <property type="entry name" value="Dimeric_a/b-barrel"/>
</dbReference>
<gene>
    <name evidence="3" type="ORF">ERUC_LOCUS19310</name>
</gene>
<protein>
    <recommendedName>
        <fullName evidence="2">Stress-response A/B barrel domain-containing protein</fullName>
    </recommendedName>
</protein>
<comment type="caution">
    <text evidence="3">The sequence shown here is derived from an EMBL/GenBank/DDBJ whole genome shotgun (WGS) entry which is preliminary data.</text>
</comment>
<proteinExistence type="predicted"/>
<reference evidence="3 4" key="1">
    <citation type="submission" date="2022-03" db="EMBL/GenBank/DDBJ databases">
        <authorList>
            <person name="Macdonald S."/>
            <person name="Ahmed S."/>
            <person name="Newling K."/>
        </authorList>
    </citation>
    <scope>NUCLEOTIDE SEQUENCE [LARGE SCALE GENOMIC DNA]</scope>
</reference>
<accession>A0ABC8K4W6</accession>
<evidence type="ECO:0000313" key="4">
    <source>
        <dbReference type="Proteomes" id="UP001642260"/>
    </source>
</evidence>
<dbReference type="PROSITE" id="PS51502">
    <property type="entry name" value="S_R_A_B_BARREL"/>
    <property type="match status" value="1"/>
</dbReference>
<name>A0ABC8K4W6_ERUVS</name>
<dbReference type="AlphaFoldDB" id="A0ABC8K4W6"/>
<feature type="domain" description="Stress-response A/B barrel" evidence="2">
    <location>
        <begin position="5"/>
        <end position="97"/>
    </location>
</feature>
<dbReference type="SMART" id="SM00886">
    <property type="entry name" value="Dabb"/>
    <property type="match status" value="2"/>
</dbReference>
<evidence type="ECO:0000313" key="3">
    <source>
        <dbReference type="EMBL" id="CAH8353555.1"/>
    </source>
</evidence>
<dbReference type="PANTHER" id="PTHR33178:SF15">
    <property type="entry name" value="STRESS-RESPONSE A_B BARREL DOMAIN-CONTAINING PROTEIN"/>
    <property type="match status" value="1"/>
</dbReference>
<dbReference type="PANTHER" id="PTHR33178">
    <property type="match status" value="1"/>
</dbReference>